<dbReference type="AlphaFoldDB" id="A0A8S0ZJF0"/>
<feature type="region of interest" description="Disordered" evidence="1">
    <location>
        <begin position="196"/>
        <end position="217"/>
    </location>
</feature>
<gene>
    <name evidence="2" type="ORF">APLA_LOCUS6084</name>
</gene>
<name>A0A8S0ZJF0_ARCPL</name>
<evidence type="ECO:0000313" key="2">
    <source>
        <dbReference type="EMBL" id="CAB3233443.1"/>
    </source>
</evidence>
<dbReference type="EMBL" id="CADEBD010000293">
    <property type="protein sequence ID" value="CAB3233443.1"/>
    <property type="molecule type" value="Genomic_DNA"/>
</dbReference>
<accession>A0A8S0ZJF0</accession>
<feature type="compositionally biased region" description="Basic residues" evidence="1">
    <location>
        <begin position="93"/>
        <end position="113"/>
    </location>
</feature>
<feature type="compositionally biased region" description="Basic residues" evidence="1">
    <location>
        <begin position="121"/>
        <end position="130"/>
    </location>
</feature>
<protein>
    <submittedName>
        <fullName evidence="2">Uncharacterized protein</fullName>
    </submittedName>
</protein>
<evidence type="ECO:0000313" key="3">
    <source>
        <dbReference type="Proteomes" id="UP000494256"/>
    </source>
</evidence>
<comment type="caution">
    <text evidence="2">The sequence shown here is derived from an EMBL/GenBank/DDBJ whole genome shotgun (WGS) entry which is preliminary data.</text>
</comment>
<dbReference type="OrthoDB" id="6159439at2759"/>
<feature type="region of interest" description="Disordered" evidence="1">
    <location>
        <begin position="71"/>
        <end position="184"/>
    </location>
</feature>
<organism evidence="2 3">
    <name type="scientific">Arctia plantaginis</name>
    <name type="common">Wood tiger moth</name>
    <name type="synonym">Phalaena plantaginis</name>
    <dbReference type="NCBI Taxonomy" id="874455"/>
    <lineage>
        <taxon>Eukaryota</taxon>
        <taxon>Metazoa</taxon>
        <taxon>Ecdysozoa</taxon>
        <taxon>Arthropoda</taxon>
        <taxon>Hexapoda</taxon>
        <taxon>Insecta</taxon>
        <taxon>Pterygota</taxon>
        <taxon>Neoptera</taxon>
        <taxon>Endopterygota</taxon>
        <taxon>Lepidoptera</taxon>
        <taxon>Glossata</taxon>
        <taxon>Ditrysia</taxon>
        <taxon>Noctuoidea</taxon>
        <taxon>Erebidae</taxon>
        <taxon>Arctiinae</taxon>
        <taxon>Arctia</taxon>
    </lineage>
</organism>
<dbReference type="Proteomes" id="UP000494256">
    <property type="component" value="Unassembled WGS sequence"/>
</dbReference>
<sequence length="233" mass="26375">MRQEPACSPCLNMFCKIIIASVGAVLVAVLSTADTDAEASLHRALLQNKAIILKDERRRTPIILKALDGRVGDKGGVTRRGRSRSRDRSDHGKRGHLHRFRSRGFDRKPHRSGAQKDSRHGHWMSGHHSHGKSDHHSHREPGHPIRRKPSCHEKHRRPKPPQLHDQARPHGGEPGKSKLPGQSMVPLAGFSYYWGDDASTDEGRETGRYNDRDRNVYGNSEVSYDWTSWSYPL</sequence>
<feature type="compositionally biased region" description="Basic residues" evidence="1">
    <location>
        <begin position="144"/>
        <end position="159"/>
    </location>
</feature>
<proteinExistence type="predicted"/>
<feature type="compositionally biased region" description="Basic and acidic residues" evidence="1">
    <location>
        <begin position="131"/>
        <end position="143"/>
    </location>
</feature>
<feature type="compositionally biased region" description="Basic and acidic residues" evidence="1">
    <location>
        <begin position="201"/>
        <end position="215"/>
    </location>
</feature>
<reference evidence="2 3" key="1">
    <citation type="submission" date="2020-04" db="EMBL/GenBank/DDBJ databases">
        <authorList>
            <person name="Wallbank WR R."/>
            <person name="Pardo Diaz C."/>
            <person name="Kozak K."/>
            <person name="Martin S."/>
            <person name="Jiggins C."/>
            <person name="Moest M."/>
            <person name="Warren A I."/>
            <person name="Byers J.R.P. K."/>
            <person name="Montejo-Kovacevich G."/>
            <person name="Yen C E."/>
        </authorList>
    </citation>
    <scope>NUCLEOTIDE SEQUENCE [LARGE SCALE GENOMIC DNA]</scope>
</reference>
<evidence type="ECO:0000256" key="1">
    <source>
        <dbReference type="SAM" id="MobiDB-lite"/>
    </source>
</evidence>
<feature type="compositionally biased region" description="Basic and acidic residues" evidence="1">
    <location>
        <begin position="165"/>
        <end position="176"/>
    </location>
</feature>